<gene>
    <name evidence="3" type="ORF">EQG66_07670</name>
</gene>
<evidence type="ECO:0000259" key="2">
    <source>
        <dbReference type="Pfam" id="PF20454"/>
    </source>
</evidence>
<evidence type="ECO:0000313" key="3">
    <source>
        <dbReference type="EMBL" id="RXR28947.1"/>
    </source>
</evidence>
<reference evidence="4" key="1">
    <citation type="submission" date="2019-01" db="EMBL/GenBank/DDBJ databases">
        <title>Cytophagaceae bacterium strain CAR-16.</title>
        <authorList>
            <person name="Chen W.-M."/>
        </authorList>
    </citation>
    <scope>NUCLEOTIDE SEQUENCE [LARGE SCALE GENOMIC DNA]</scope>
    <source>
        <strain evidence="4">CHR27</strain>
    </source>
</reference>
<dbReference type="Pfam" id="PF05876">
    <property type="entry name" value="GpA_ATPase"/>
    <property type="match status" value="1"/>
</dbReference>
<sequence>MRPPATIWRNGVRLLSLEELLDLAEVIASEGFCADITSVADAALIDLLPPEKISTVDCAERFRKLPGNEDGAVVAYDRLRTPYNVGPMNSLDNPACNLLVMVKPSRSGGTTVVENYEFKMMRFGPMGHIAHVLNSDEAVTDYCRSIVKPMFELNPELQERVGKMRGDDTDSFKRVANYPVEWLSAKDSTFRNRQPIFMVSDETDGWAKRYAKTPKVQIDGRQKQIGNRRKGAILSHPDLGWNSGVAACFEDTTRGIYIMRCVECESYAAAYATKFWDNVPEFKLWWPRDKELPNDERLRRAEREAAMLCPHCGACLTDEQRKQMVDEALTDPRCGTDGWMHRGQTLDALEGVLGEMEHHPSHGYWIHGLMVKAEALGKLAREYEAALIKFERTKDTETLKEFMSKALCEVFEGAATTGGVSARGLKQRVQESTMLRGVFPQGPLFITAAVDTGGRQFDVAWIAWDLEGRSWLLDRLVIRQRVHDDGIARDIRPSGSVDDWMVLLSQVLDRRFPIAGRPGWEMPVAAMAVDSGDGNVTEKARAFARRAERAGYAWGGWSKVKLIKGVAGKRPMLPDAPRKIDKDEMSKPITPVIFEYSLGVDQLKSLTLERLAVSDGTPGQCYFPAELEGNYIEQFFGESLIDGKWVRSGPNESLDLYGYAEAARLMLKPDRQKDPILWDQSCMPAGRTWHEGLLPIWARPIPVSTEGGDPAVGREGAPIQAPPAKKNIFERFDALNRNEG</sequence>
<accession>A0A4Q1KHA8</accession>
<proteinExistence type="predicted"/>
<dbReference type="OrthoDB" id="5181253at2"/>
<protein>
    <recommendedName>
        <fullName evidence="5">Terminase</fullName>
    </recommendedName>
</protein>
<dbReference type="AlphaFoldDB" id="A0A4Q1KHA8"/>
<feature type="domain" description="Terminase large subunit GpA endonuclease" evidence="2">
    <location>
        <begin position="362"/>
        <end position="671"/>
    </location>
</feature>
<feature type="domain" description="Phage terminase large subunit GpA ATPase" evidence="1">
    <location>
        <begin position="74"/>
        <end position="327"/>
    </location>
</feature>
<dbReference type="EMBL" id="SBKP01000006">
    <property type="protein sequence ID" value="RXR28947.1"/>
    <property type="molecule type" value="Genomic_DNA"/>
</dbReference>
<evidence type="ECO:0000259" key="1">
    <source>
        <dbReference type="Pfam" id="PF05876"/>
    </source>
</evidence>
<dbReference type="GO" id="GO:0004519">
    <property type="term" value="F:endonuclease activity"/>
    <property type="evidence" value="ECO:0007669"/>
    <property type="project" value="InterPro"/>
</dbReference>
<dbReference type="Proteomes" id="UP000290958">
    <property type="component" value="Unassembled WGS sequence"/>
</dbReference>
<evidence type="ECO:0000313" key="4">
    <source>
        <dbReference type="Proteomes" id="UP000290958"/>
    </source>
</evidence>
<name>A0A4Q1KHA8_9SPHN</name>
<comment type="caution">
    <text evidence="3">The sequence shown here is derived from an EMBL/GenBank/DDBJ whole genome shotgun (WGS) entry which is preliminary data.</text>
</comment>
<evidence type="ECO:0008006" key="5">
    <source>
        <dbReference type="Google" id="ProtNLM"/>
    </source>
</evidence>
<dbReference type="GO" id="GO:0016887">
    <property type="term" value="F:ATP hydrolysis activity"/>
    <property type="evidence" value="ECO:0007669"/>
    <property type="project" value="InterPro"/>
</dbReference>
<dbReference type="InterPro" id="IPR046454">
    <property type="entry name" value="GpA_endonuclease"/>
</dbReference>
<keyword evidence="4" id="KW-1185">Reference proteome</keyword>
<dbReference type="InterPro" id="IPR046453">
    <property type="entry name" value="GpA_ATPase"/>
</dbReference>
<organism evidence="3 4">
    <name type="scientific">Sphingobium fluviale</name>
    <dbReference type="NCBI Taxonomy" id="2506423"/>
    <lineage>
        <taxon>Bacteria</taxon>
        <taxon>Pseudomonadati</taxon>
        <taxon>Pseudomonadota</taxon>
        <taxon>Alphaproteobacteria</taxon>
        <taxon>Sphingomonadales</taxon>
        <taxon>Sphingomonadaceae</taxon>
        <taxon>Sphingobium</taxon>
    </lineage>
</organism>
<dbReference type="Pfam" id="PF20454">
    <property type="entry name" value="GpA_nuclease"/>
    <property type="match status" value="1"/>
</dbReference>